<dbReference type="InterPro" id="IPR001936">
    <property type="entry name" value="RasGAP_dom"/>
</dbReference>
<evidence type="ECO:0000256" key="1">
    <source>
        <dbReference type="ARBA" id="ARBA00004170"/>
    </source>
</evidence>
<evidence type="ECO:0000256" key="3">
    <source>
        <dbReference type="ARBA" id="ARBA00022468"/>
    </source>
</evidence>
<dbReference type="SUPFAM" id="SSF48350">
    <property type="entry name" value="GTPase activation domain, GAP"/>
    <property type="match status" value="1"/>
</dbReference>
<protein>
    <recommendedName>
        <fullName evidence="8">Receptor-mediated endocytosis protein 6 homolog</fullName>
    </recommendedName>
</protein>
<feature type="compositionally biased region" description="Polar residues" evidence="9">
    <location>
        <begin position="636"/>
        <end position="654"/>
    </location>
</feature>
<evidence type="ECO:0000256" key="9">
    <source>
        <dbReference type="SAM" id="MobiDB-lite"/>
    </source>
</evidence>
<reference evidence="10 11" key="1">
    <citation type="submission" date="2017-06" db="EMBL/GenBank/DDBJ databases">
        <title>Aedes aegypti genome working group (AGWG) sequencing and assembly.</title>
        <authorList>
            <consortium name="Aedes aegypti Genome Working Group (AGWG)"/>
            <person name="Matthews B.J."/>
        </authorList>
    </citation>
    <scope>NUCLEOTIDE SEQUENCE [LARGE SCALE GENOMIC DNA]</scope>
    <source>
        <strain evidence="10 11">LVP_AGWG</strain>
    </source>
</reference>
<dbReference type="PANTHER" id="PTHR23101">
    <property type="entry name" value="RAB GDP/GTP EXCHANGE FACTOR"/>
    <property type="match status" value="1"/>
</dbReference>
<evidence type="ECO:0000256" key="8">
    <source>
        <dbReference type="ARBA" id="ARBA00068997"/>
    </source>
</evidence>
<name>A0A6I8U9Z2_AEDAE</name>
<dbReference type="FunFam" id="1.20.1050.80:FF:000001">
    <property type="entry name" value="GTPase-activating protein and VPS9 domain-containing protein 1 isoform X1"/>
    <property type="match status" value="1"/>
</dbReference>
<accession>A0A6I8U9Z2</accession>
<dbReference type="GO" id="GO:0031267">
    <property type="term" value="F:small GTPase binding"/>
    <property type="evidence" value="ECO:0007669"/>
    <property type="project" value="TreeGrafter"/>
</dbReference>
<feature type="compositionally biased region" description="Polar residues" evidence="9">
    <location>
        <begin position="1062"/>
        <end position="1076"/>
    </location>
</feature>
<dbReference type="PROSITE" id="PS50018">
    <property type="entry name" value="RAS_GTPASE_ACTIV_2"/>
    <property type="match status" value="1"/>
</dbReference>
<feature type="region of interest" description="Disordered" evidence="9">
    <location>
        <begin position="488"/>
        <end position="515"/>
    </location>
</feature>
<dbReference type="Pfam" id="PF00616">
    <property type="entry name" value="RasGAP"/>
    <property type="match status" value="1"/>
</dbReference>
<evidence type="ECO:0000313" key="11">
    <source>
        <dbReference type="Proteomes" id="UP000008820"/>
    </source>
</evidence>
<dbReference type="GO" id="GO:0051049">
    <property type="term" value="P:regulation of transport"/>
    <property type="evidence" value="ECO:0007669"/>
    <property type="project" value="UniProtKB-ARBA"/>
</dbReference>
<dbReference type="Proteomes" id="UP000008820">
    <property type="component" value="Chromosome 3"/>
</dbReference>
<keyword evidence="3" id="KW-0343">GTPase activation</keyword>
<evidence type="ECO:0000256" key="4">
    <source>
        <dbReference type="ARBA" id="ARBA00022583"/>
    </source>
</evidence>
<dbReference type="SMART" id="SM00167">
    <property type="entry name" value="VPS9"/>
    <property type="match status" value="1"/>
</dbReference>
<comment type="subcellular location">
    <subcellularLocation>
        <location evidence="1">Membrane</location>
        <topology evidence="1">Peripheral membrane protein</topology>
    </subcellularLocation>
</comment>
<comment type="similarity">
    <text evidence="2">Belongs to the GAPVD1 family.</text>
</comment>
<dbReference type="InParanoid" id="A0A6I8U9Z2"/>
<keyword evidence="5" id="KW-0344">Guanine-nucleotide releasing factor</keyword>
<feature type="compositionally biased region" description="Basic and acidic residues" evidence="9">
    <location>
        <begin position="570"/>
        <end position="580"/>
    </location>
</feature>
<evidence type="ECO:0000256" key="2">
    <source>
        <dbReference type="ARBA" id="ARBA00008489"/>
    </source>
</evidence>
<evidence type="ECO:0000313" key="10">
    <source>
        <dbReference type="EnsemblMetazoa" id="AAEL027706-PA"/>
    </source>
</evidence>
<dbReference type="GO" id="GO:0016020">
    <property type="term" value="C:membrane"/>
    <property type="evidence" value="ECO:0007669"/>
    <property type="project" value="UniProtKB-SubCell"/>
</dbReference>
<evidence type="ECO:0000256" key="5">
    <source>
        <dbReference type="ARBA" id="ARBA00022658"/>
    </source>
</evidence>
<evidence type="ECO:0000256" key="6">
    <source>
        <dbReference type="ARBA" id="ARBA00023136"/>
    </source>
</evidence>
<dbReference type="SUPFAM" id="SSF109993">
    <property type="entry name" value="VPS9 domain"/>
    <property type="match status" value="1"/>
</dbReference>
<dbReference type="GO" id="GO:0030139">
    <property type="term" value="C:endocytic vesicle"/>
    <property type="evidence" value="ECO:0007669"/>
    <property type="project" value="TreeGrafter"/>
</dbReference>
<dbReference type="GO" id="GO:0005829">
    <property type="term" value="C:cytosol"/>
    <property type="evidence" value="ECO:0007669"/>
    <property type="project" value="TreeGrafter"/>
</dbReference>
<dbReference type="GO" id="GO:0006897">
    <property type="term" value="P:endocytosis"/>
    <property type="evidence" value="ECO:0007669"/>
    <property type="project" value="UniProtKB-KW"/>
</dbReference>
<organism evidence="10 11">
    <name type="scientific">Aedes aegypti</name>
    <name type="common">Yellowfever mosquito</name>
    <name type="synonym">Culex aegypti</name>
    <dbReference type="NCBI Taxonomy" id="7159"/>
    <lineage>
        <taxon>Eukaryota</taxon>
        <taxon>Metazoa</taxon>
        <taxon>Ecdysozoa</taxon>
        <taxon>Arthropoda</taxon>
        <taxon>Hexapoda</taxon>
        <taxon>Insecta</taxon>
        <taxon>Pterygota</taxon>
        <taxon>Neoptera</taxon>
        <taxon>Endopterygota</taxon>
        <taxon>Diptera</taxon>
        <taxon>Nematocera</taxon>
        <taxon>Culicoidea</taxon>
        <taxon>Culicidae</taxon>
        <taxon>Culicinae</taxon>
        <taxon>Aedini</taxon>
        <taxon>Aedes</taxon>
        <taxon>Stegomyia</taxon>
    </lineage>
</organism>
<evidence type="ECO:0000256" key="7">
    <source>
        <dbReference type="ARBA" id="ARBA00053914"/>
    </source>
</evidence>
<feature type="compositionally biased region" description="Low complexity" evidence="9">
    <location>
        <begin position="499"/>
        <end position="510"/>
    </location>
</feature>
<reference evidence="10" key="2">
    <citation type="submission" date="2020-05" db="UniProtKB">
        <authorList>
            <consortium name="EnsemblMetazoa"/>
        </authorList>
    </citation>
    <scope>IDENTIFICATION</scope>
    <source>
        <strain evidence="10">LVP_AGWG</strain>
    </source>
</reference>
<keyword evidence="11" id="KW-1185">Reference proteome</keyword>
<sequence>MDNKSESASEEDFTSIVNMAKSLRREQLFILNEQNCFVSLHEIYEKHFCHALQVAWICARQRQVMNNLILAKPESGLSASCQRIDLLERCYFIDIHHCKFIKYPQIIATIELLNFLHDKPAIIASALSLADISGTSQAQIDSTINFIVNGLYRSAIYPNDAEMVIKILQILIEIQIVKSDNPRRLLRGGSSSFTRLFQKYHESSFASKIFLKTILFEPVMSVLMDDEIKFETDVHKIVSVQNATENVKMFGEENSVDYLNNLKKYRETAIDRLYTHVSNFIMSFRDNWCLFPATLRWLYQSMNHFLQPANLSKENIHIIMTDLIFTNFICPSILSPNVHGIVDAPLSDNARFNLIQIGQVIQMLALTEVQPVEDKLLDLYSKFEKNCLRTLIDQLDYKTFNSNFESNNDIQSCNLPNSTVVLATYDELITLTNMIEVVSKQDKLISLDENHKLKHILDQLPHFDEKIKETDIFSDELHLPNNANKIKPKTKERFLKTRSLSSSPSYSTNESMKETSTCPKLNIDDVILMIPLSWNDGKMMTEEEFLNTMLKNCSPAPFSDSGNAKQENMSFKDQKRDKSKSFSLPNDDASIENTSDNLEAVSEAHSNHSVASSLELEEADQNDNDNLSDMISANVSGRGTPNISGRDTPSSQVTEGGGEVQHFTTPQMIKILNKTRSDIEDKFCKFEIKKLMEGDETISIISDTWSTDVLASDSEAVDANERNFTTPLIPTTPLLPGDHSYTPITNSFGQLRLTNVDSETQSESAWSTDAAIDTDDNSTTTRSDVAESALVLKNDSSNLIHHCTQTLCNVKSNCFFQLSDNANVMINGIQSVRQSSTDSNNSSNISENISRYGKNDANENNINIVSMESADYTRAKNKSKDKNCNDSKHIDCIDFSPAIQSLNSNESDQKILKSSNPFFDINGLFSSANNNNLNSSLGIQSSADYTDDEFAVEHRRLSSEQRNAKFDSRRNGMIDILGNFSNSLSLSQLRSKGISYSLPNASFVNPFEMRSHVLEEPNRIREAKINSSKCTVKTNNQQPLIDLDQKSSYFVEEHHQKDSSETKSISSNMPISKTSGKITGAIPKSISFDSSADKINRNNSKPLETSRLTENLKTNASFFTKIKLGFKNRRSVNSKSRFNVNGQRDSIGIFTKSTIDDSQDTTEDILAKYRRKTSISAESVSSDFISHSQTNTRTKVVEDSNRKFNARSINERSINFAGIKRKLRAVLSTTEVLSRNFEQYRTCSATPLLIYLRALRAQALNNQNLSQLSGISELLRCLQMTDKEFQKLLIKELHQDISIRKAYMDYLIDCHHTWLSAIDNVESLKEHLQIDSQLSKRQIIMICVKIFLEKREQNIEQFHNDFVQLTVADERKDLLNVFLNTLMDKLRSDIVLSCMTEWQTIEARNCLESLLLQRLYQFVMFPNDDGDISRDQVLFEHIKKLSKTISPDHPQLRISEAYLDEAPWPFAQRHLSFISAYKTADDKVNCVIKCIKCIISLLSIGSEKVVAADDIIPVLIYVIVKVNPPHLLSTIEYVNCFIGESLFGENQYWWTQFCSAVTLIKTMDYSE</sequence>
<dbReference type="GO" id="GO:0005085">
    <property type="term" value="F:guanyl-nucleotide exchange factor activity"/>
    <property type="evidence" value="ECO:0007669"/>
    <property type="project" value="UniProtKB-KW"/>
</dbReference>
<feature type="region of interest" description="Disordered" evidence="9">
    <location>
        <begin position="1055"/>
        <end position="1076"/>
    </location>
</feature>
<dbReference type="Pfam" id="PF02204">
    <property type="entry name" value="VPS9"/>
    <property type="match status" value="1"/>
</dbReference>
<dbReference type="PROSITE" id="PS51205">
    <property type="entry name" value="VPS9"/>
    <property type="match status" value="1"/>
</dbReference>
<feature type="compositionally biased region" description="Polar residues" evidence="9">
    <location>
        <begin position="560"/>
        <end position="569"/>
    </location>
</feature>
<keyword evidence="4" id="KW-0254">Endocytosis</keyword>
<comment type="function">
    <text evidence="7">Acts both as a GTPase-activating protein (GAP) and a guanine nucleotide exchange factor (GEF), and participates in endocytosis.</text>
</comment>
<dbReference type="FunCoup" id="A0A6I8U9Z2">
    <property type="interactions" value="2407"/>
</dbReference>
<feature type="region of interest" description="Disordered" evidence="9">
    <location>
        <begin position="636"/>
        <end position="658"/>
    </location>
</feature>
<proteinExistence type="inferred from homology"/>
<keyword evidence="6" id="KW-0472">Membrane</keyword>
<dbReference type="PANTHER" id="PTHR23101:SF25">
    <property type="entry name" value="GTPASE-ACTIVATING PROTEIN AND VPS9 DOMAIN-CONTAINING PROTEIN 1"/>
    <property type="match status" value="1"/>
</dbReference>
<dbReference type="EnsemblMetazoa" id="AAEL027706-RA">
    <property type="protein sequence ID" value="AAEL027706-PA"/>
    <property type="gene ID" value="AAEL027706"/>
</dbReference>
<dbReference type="OrthoDB" id="10264848at2759"/>
<dbReference type="Gene3D" id="1.20.1050.80">
    <property type="entry name" value="VPS9 domain"/>
    <property type="match status" value="1"/>
</dbReference>
<dbReference type="Gene3D" id="1.10.506.10">
    <property type="entry name" value="GTPase Activation - p120gap, domain 1"/>
    <property type="match status" value="1"/>
</dbReference>
<dbReference type="InterPro" id="IPR003123">
    <property type="entry name" value="VPS9"/>
</dbReference>
<feature type="region of interest" description="Disordered" evidence="9">
    <location>
        <begin position="553"/>
        <end position="592"/>
    </location>
</feature>
<dbReference type="InterPro" id="IPR008936">
    <property type="entry name" value="Rho_GTPase_activation_prot"/>
</dbReference>
<dbReference type="GO" id="GO:0005096">
    <property type="term" value="F:GTPase activator activity"/>
    <property type="evidence" value="ECO:0007669"/>
    <property type="project" value="UniProtKB-KW"/>
</dbReference>
<dbReference type="InterPro" id="IPR045046">
    <property type="entry name" value="Vps9-like"/>
</dbReference>
<gene>
    <name evidence="10" type="primary">110677709</name>
</gene>
<dbReference type="InterPro" id="IPR037191">
    <property type="entry name" value="VPS9_dom_sf"/>
</dbReference>